<dbReference type="PANTHER" id="PTHR42988">
    <property type="entry name" value="PHOSPHOHYDROLASE"/>
    <property type="match status" value="1"/>
</dbReference>
<keyword evidence="3" id="KW-0408">Iron</keyword>
<dbReference type="SUPFAM" id="SSF56300">
    <property type="entry name" value="Metallo-dependent phosphatases"/>
    <property type="match status" value="1"/>
</dbReference>
<dbReference type="PANTHER" id="PTHR42988:SF2">
    <property type="entry name" value="CYCLIC NUCLEOTIDE PHOSPHODIESTERASE CBUA0032-RELATED"/>
    <property type="match status" value="1"/>
</dbReference>
<dbReference type="InterPro" id="IPR050884">
    <property type="entry name" value="CNP_phosphodiesterase-III"/>
</dbReference>
<proteinExistence type="inferred from homology"/>
<evidence type="ECO:0000256" key="3">
    <source>
        <dbReference type="ARBA" id="ARBA00023004"/>
    </source>
</evidence>
<keyword evidence="7" id="KW-1185">Reference proteome</keyword>
<comment type="caution">
    <text evidence="6">The sequence shown here is derived from an EMBL/GenBank/DDBJ whole genome shotgun (WGS) entry which is preliminary data.</text>
</comment>
<dbReference type="AlphaFoldDB" id="A0A2N8KPU5"/>
<evidence type="ECO:0000313" key="6">
    <source>
        <dbReference type="EMBL" id="PND35493.1"/>
    </source>
</evidence>
<evidence type="ECO:0000313" key="7">
    <source>
        <dbReference type="Proteomes" id="UP000235994"/>
    </source>
</evidence>
<dbReference type="Gene3D" id="3.60.21.10">
    <property type="match status" value="1"/>
</dbReference>
<keyword evidence="2" id="KW-0378">Hydrolase</keyword>
<sequence>MNKKITWLHLSDLHVGQSGQYLWPNFKDRFFDDLRLVVDLSGSVDLVLFTGDLTQTGAADEFERLTDQLEEIWLVLKECGCAPSLVCVPGNHDLVRPNPRDARVKQLHRWHDDPDVREDFWAGGDSQYRDVIQQAFENYERWKVSLSGRTISTLPTSKEPLNKSNEPVRI</sequence>
<evidence type="ECO:0000256" key="2">
    <source>
        <dbReference type="ARBA" id="ARBA00022801"/>
    </source>
</evidence>
<reference evidence="6 7" key="1">
    <citation type="submission" date="2018-01" db="EMBL/GenBank/DDBJ databases">
        <title>The draft genome of an aniline degradation strain ANB-1.</title>
        <authorList>
            <person name="Zhang L."/>
            <person name="Jiang J."/>
        </authorList>
    </citation>
    <scope>NUCLEOTIDE SEQUENCE [LARGE SCALE GENOMIC DNA]</scope>
    <source>
        <strain evidence="6 7">ANB-1</strain>
    </source>
</reference>
<organism evidence="6 7">
    <name type="scientific">Achromobacter pulmonis</name>
    <dbReference type="NCBI Taxonomy" id="1389932"/>
    <lineage>
        <taxon>Bacteria</taxon>
        <taxon>Pseudomonadati</taxon>
        <taxon>Pseudomonadota</taxon>
        <taxon>Betaproteobacteria</taxon>
        <taxon>Burkholderiales</taxon>
        <taxon>Alcaligenaceae</taxon>
        <taxon>Achromobacter</taxon>
    </lineage>
</organism>
<dbReference type="Proteomes" id="UP000235994">
    <property type="component" value="Unassembled WGS sequence"/>
</dbReference>
<dbReference type="GO" id="GO:0016787">
    <property type="term" value="F:hydrolase activity"/>
    <property type="evidence" value="ECO:0007669"/>
    <property type="project" value="UniProtKB-KW"/>
</dbReference>
<evidence type="ECO:0000256" key="4">
    <source>
        <dbReference type="ARBA" id="ARBA00025742"/>
    </source>
</evidence>
<evidence type="ECO:0000259" key="5">
    <source>
        <dbReference type="Pfam" id="PF00149"/>
    </source>
</evidence>
<comment type="similarity">
    <text evidence="4">Belongs to the cyclic nucleotide phosphodiesterase class-III family.</text>
</comment>
<accession>A0A2N8KPU5</accession>
<dbReference type="InterPro" id="IPR004843">
    <property type="entry name" value="Calcineurin-like_PHP"/>
</dbReference>
<evidence type="ECO:0000256" key="1">
    <source>
        <dbReference type="ARBA" id="ARBA00022723"/>
    </source>
</evidence>
<name>A0A2N8KPU5_9BURK</name>
<gene>
    <name evidence="6" type="ORF">C1I89_03755</name>
</gene>
<dbReference type="EMBL" id="POQS01000001">
    <property type="protein sequence ID" value="PND35493.1"/>
    <property type="molecule type" value="Genomic_DNA"/>
</dbReference>
<feature type="domain" description="Calcineurin-like phosphoesterase" evidence="5">
    <location>
        <begin position="8"/>
        <end position="110"/>
    </location>
</feature>
<dbReference type="Pfam" id="PF00149">
    <property type="entry name" value="Metallophos"/>
    <property type="match status" value="1"/>
</dbReference>
<protein>
    <recommendedName>
        <fullName evidence="5">Calcineurin-like phosphoesterase domain-containing protein</fullName>
    </recommendedName>
</protein>
<dbReference type="GO" id="GO:0046872">
    <property type="term" value="F:metal ion binding"/>
    <property type="evidence" value="ECO:0007669"/>
    <property type="project" value="UniProtKB-KW"/>
</dbReference>
<keyword evidence="1" id="KW-0479">Metal-binding</keyword>
<dbReference type="InterPro" id="IPR029052">
    <property type="entry name" value="Metallo-depent_PP-like"/>
</dbReference>
<dbReference type="RefSeq" id="WP_102771423.1">
    <property type="nucleotide sequence ID" value="NZ_POQS01000001.1"/>
</dbReference>